<organism evidence="15 16">
    <name type="scientific">Ectothiorhodospira haloalkaliphila</name>
    <dbReference type="NCBI Taxonomy" id="421628"/>
    <lineage>
        <taxon>Bacteria</taxon>
        <taxon>Pseudomonadati</taxon>
        <taxon>Pseudomonadota</taxon>
        <taxon>Gammaproteobacteria</taxon>
        <taxon>Chromatiales</taxon>
        <taxon>Ectothiorhodospiraceae</taxon>
        <taxon>Ectothiorhodospira</taxon>
    </lineage>
</organism>
<evidence type="ECO:0000313" key="15">
    <source>
        <dbReference type="EMBL" id="AHK79507.1"/>
    </source>
</evidence>
<name>W8KR60_9GAMM</name>
<keyword evidence="10 13" id="KW-1133">Transmembrane helix</keyword>
<keyword evidence="12 13" id="KW-0472">Membrane</keyword>
<evidence type="ECO:0000256" key="1">
    <source>
        <dbReference type="ARBA" id="ARBA00001947"/>
    </source>
</evidence>
<proteinExistence type="inferred from homology"/>
<protein>
    <submittedName>
        <fullName evidence="15">Peptidase M50</fullName>
    </submittedName>
</protein>
<dbReference type="OrthoDB" id="9800627at2"/>
<dbReference type="InterPro" id="IPR044537">
    <property type="entry name" value="Rip2-like"/>
</dbReference>
<feature type="transmembrane region" description="Helical" evidence="13">
    <location>
        <begin position="54"/>
        <end position="78"/>
    </location>
</feature>
<feature type="transmembrane region" description="Helical" evidence="13">
    <location>
        <begin position="188"/>
        <end position="211"/>
    </location>
</feature>
<dbReference type="RefSeq" id="WP_025281975.1">
    <property type="nucleotide sequence ID" value="NZ_CP007268.1"/>
</dbReference>
<keyword evidence="4" id="KW-1003">Cell membrane</keyword>
<evidence type="ECO:0000256" key="3">
    <source>
        <dbReference type="ARBA" id="ARBA00007931"/>
    </source>
</evidence>
<feature type="transmembrane region" description="Helical" evidence="13">
    <location>
        <begin position="99"/>
        <end position="118"/>
    </location>
</feature>
<comment type="cofactor">
    <cofactor evidence="1">
        <name>Zn(2+)</name>
        <dbReference type="ChEBI" id="CHEBI:29105"/>
    </cofactor>
</comment>
<evidence type="ECO:0000256" key="2">
    <source>
        <dbReference type="ARBA" id="ARBA00004651"/>
    </source>
</evidence>
<dbReference type="GO" id="GO:0006508">
    <property type="term" value="P:proteolysis"/>
    <property type="evidence" value="ECO:0007669"/>
    <property type="project" value="UniProtKB-KW"/>
</dbReference>
<dbReference type="KEGG" id="hhc:M911_10475"/>
<dbReference type="GO" id="GO:0008237">
    <property type="term" value="F:metallopeptidase activity"/>
    <property type="evidence" value="ECO:0007669"/>
    <property type="project" value="UniProtKB-KW"/>
</dbReference>
<dbReference type="InterPro" id="IPR052348">
    <property type="entry name" value="Metallopeptidase_M50B"/>
</dbReference>
<evidence type="ECO:0000256" key="12">
    <source>
        <dbReference type="ARBA" id="ARBA00023136"/>
    </source>
</evidence>
<evidence type="ECO:0000313" key="16">
    <source>
        <dbReference type="Proteomes" id="UP000019442"/>
    </source>
</evidence>
<keyword evidence="8" id="KW-0378">Hydrolase</keyword>
<dbReference type="GO" id="GO:0005886">
    <property type="term" value="C:plasma membrane"/>
    <property type="evidence" value="ECO:0007669"/>
    <property type="project" value="UniProtKB-SubCell"/>
</dbReference>
<evidence type="ECO:0000256" key="5">
    <source>
        <dbReference type="ARBA" id="ARBA00022670"/>
    </source>
</evidence>
<comment type="similarity">
    <text evidence="3">Belongs to the peptidase M50B family.</text>
</comment>
<keyword evidence="11" id="KW-0482">Metalloprotease</keyword>
<feature type="domain" description="Peptidase M50" evidence="14">
    <location>
        <begin position="144"/>
        <end position="194"/>
    </location>
</feature>
<evidence type="ECO:0000256" key="4">
    <source>
        <dbReference type="ARBA" id="ARBA00022475"/>
    </source>
</evidence>
<dbReference type="Proteomes" id="UP000019442">
    <property type="component" value="Chromosome"/>
</dbReference>
<evidence type="ECO:0000256" key="8">
    <source>
        <dbReference type="ARBA" id="ARBA00022801"/>
    </source>
</evidence>
<keyword evidence="5" id="KW-0645">Protease</keyword>
<comment type="subcellular location">
    <subcellularLocation>
        <location evidence="2">Cell membrane</location>
        <topology evidence="2">Multi-pass membrane protein</topology>
    </subcellularLocation>
</comment>
<reference evidence="16" key="2">
    <citation type="submission" date="2014-02" db="EMBL/GenBank/DDBJ databases">
        <title>Draft Genome Sequence of extremely halophilic bacteria Halorhodospira halochloris.</title>
        <authorList>
            <person name="Singh K.S."/>
        </authorList>
    </citation>
    <scope>NUCLEOTIDE SEQUENCE [LARGE SCALE GENOMIC DNA]</scope>
    <source>
        <strain evidence="16">A</strain>
    </source>
</reference>
<dbReference type="Pfam" id="PF02163">
    <property type="entry name" value="Peptidase_M50"/>
    <property type="match status" value="1"/>
</dbReference>
<evidence type="ECO:0000256" key="10">
    <source>
        <dbReference type="ARBA" id="ARBA00022989"/>
    </source>
</evidence>
<dbReference type="PATRIC" id="fig|1354791.3.peg.2546"/>
<dbReference type="CDD" id="cd06158">
    <property type="entry name" value="S2P-M50_like_1"/>
    <property type="match status" value="1"/>
</dbReference>
<dbReference type="InterPro" id="IPR008915">
    <property type="entry name" value="Peptidase_M50"/>
</dbReference>
<evidence type="ECO:0000256" key="11">
    <source>
        <dbReference type="ARBA" id="ARBA00023049"/>
    </source>
</evidence>
<evidence type="ECO:0000256" key="7">
    <source>
        <dbReference type="ARBA" id="ARBA00022723"/>
    </source>
</evidence>
<evidence type="ECO:0000256" key="6">
    <source>
        <dbReference type="ARBA" id="ARBA00022692"/>
    </source>
</evidence>
<reference evidence="15 16" key="1">
    <citation type="journal article" date="2014" name="J Genomics">
        <title>Draft Genome Sequence of the Extremely Halophilic Phototrophic Purple Sulfur Bacterium Halorhodospira halochloris.</title>
        <authorList>
            <person name="Singh K.S."/>
            <person name="Kirksey J."/>
            <person name="Hoff W.D."/>
            <person name="Deole R."/>
        </authorList>
    </citation>
    <scope>NUCLEOTIDE SEQUENCE [LARGE SCALE GENOMIC DNA]</scope>
    <source>
        <strain evidence="15 16">A</strain>
    </source>
</reference>
<dbReference type="EMBL" id="CP007268">
    <property type="protein sequence ID" value="AHK79507.1"/>
    <property type="molecule type" value="Genomic_DNA"/>
</dbReference>
<keyword evidence="7" id="KW-0479">Metal-binding</keyword>
<keyword evidence="6 13" id="KW-0812">Transmembrane</keyword>
<accession>W8KR60</accession>
<dbReference type="HOGENOM" id="CLU_086979_0_0_6"/>
<evidence type="ECO:0000256" key="13">
    <source>
        <dbReference type="SAM" id="Phobius"/>
    </source>
</evidence>
<sequence>MDGILQIIAIWALPVLFAITLHEASHGLVAKQLGDPTAKMLGRLTANPFKHIDPVGTVVVPIGLLLFTALTPAPPFVFGWAKPVPVNTNNLRNPQRDMAIVAVAGPTANLLMAIFWALMIKLSVLLQGSLDWVATPLFYMGIAGITINILLMVLNMLPLPPLDGGRVVAGFLPPRVAARYERLEPYGLVIILILLFTGILGAILFPVYGFFVDLLQTVFALPSWR</sequence>
<keyword evidence="9" id="KW-0862">Zinc</keyword>
<dbReference type="PANTHER" id="PTHR35864:SF1">
    <property type="entry name" value="ZINC METALLOPROTEASE YWHC-RELATED"/>
    <property type="match status" value="1"/>
</dbReference>
<feature type="transmembrane region" description="Helical" evidence="13">
    <location>
        <begin position="138"/>
        <end position="157"/>
    </location>
</feature>
<dbReference type="GO" id="GO:0046872">
    <property type="term" value="F:metal ion binding"/>
    <property type="evidence" value="ECO:0007669"/>
    <property type="project" value="UniProtKB-KW"/>
</dbReference>
<dbReference type="PANTHER" id="PTHR35864">
    <property type="entry name" value="ZINC METALLOPROTEASE MJ0611-RELATED"/>
    <property type="match status" value="1"/>
</dbReference>
<gene>
    <name evidence="15" type="ORF">M911_10475</name>
</gene>
<evidence type="ECO:0000256" key="9">
    <source>
        <dbReference type="ARBA" id="ARBA00022833"/>
    </source>
</evidence>
<evidence type="ECO:0000259" key="14">
    <source>
        <dbReference type="Pfam" id="PF02163"/>
    </source>
</evidence>
<keyword evidence="16" id="KW-1185">Reference proteome</keyword>
<dbReference type="AlphaFoldDB" id="W8KR60"/>